<dbReference type="AlphaFoldDB" id="A0A5P1RD85"/>
<organism evidence="2 3">
    <name type="scientific">Neptunomonas concharum</name>
    <dbReference type="NCBI Taxonomy" id="1031538"/>
    <lineage>
        <taxon>Bacteria</taxon>
        <taxon>Pseudomonadati</taxon>
        <taxon>Pseudomonadota</taxon>
        <taxon>Gammaproteobacteria</taxon>
        <taxon>Oceanospirillales</taxon>
        <taxon>Oceanospirillaceae</taxon>
        <taxon>Neptunomonas</taxon>
    </lineage>
</organism>
<evidence type="ECO:0000313" key="2">
    <source>
        <dbReference type="EMBL" id="QEQ97221.1"/>
    </source>
</evidence>
<proteinExistence type="predicted"/>
<dbReference type="Pfam" id="PF14559">
    <property type="entry name" value="TPR_19"/>
    <property type="match status" value="1"/>
</dbReference>
<protein>
    <submittedName>
        <fullName evidence="2">Tetratricopeptide repeat protein</fullName>
    </submittedName>
</protein>
<feature type="region of interest" description="Disordered" evidence="1">
    <location>
        <begin position="335"/>
        <end position="356"/>
    </location>
</feature>
<gene>
    <name evidence="2" type="ORF">F0U83_11130</name>
</gene>
<dbReference type="RefSeq" id="WP_138987470.1">
    <property type="nucleotide sequence ID" value="NZ_CP043869.1"/>
</dbReference>
<keyword evidence="3" id="KW-1185">Reference proteome</keyword>
<sequence>MIFNKNLLPIFTIVSMTLLSGQSSALELSDSPPKKSISVQAQQITPEQLEKINQEVNKKIKCLPINNENDLEDKYQQLRNAKWDLSSMGCGVQYGAELAESGFFNFLEIEQQLTILGDLTEYFSVIHKSYPTLYVPPEIKAELDMRWDKNRAAGMAIISRLEPYWWWLTEFKLLSHAFILSATQHLTEHKDFIRQSQSSLSELNEILEKKPEALDALAPLIVGQTLLALPEFTGGDPIRAIEVLKQGIELSPQNLNLHRWLIEAYVAEREPELAIDALKKAALVSASHQHPQDHSDTLKELVGFALSLEQKELAGYLKYQRKLILEQNPALQQRQEAASLGHGGENPITGKHSDEL</sequence>
<dbReference type="Gene3D" id="1.25.40.10">
    <property type="entry name" value="Tetratricopeptide repeat domain"/>
    <property type="match status" value="1"/>
</dbReference>
<dbReference type="Proteomes" id="UP000324760">
    <property type="component" value="Chromosome"/>
</dbReference>
<evidence type="ECO:0000256" key="1">
    <source>
        <dbReference type="SAM" id="MobiDB-lite"/>
    </source>
</evidence>
<evidence type="ECO:0000313" key="3">
    <source>
        <dbReference type="Proteomes" id="UP000324760"/>
    </source>
</evidence>
<dbReference type="InterPro" id="IPR011990">
    <property type="entry name" value="TPR-like_helical_dom_sf"/>
</dbReference>
<name>A0A5P1RD85_9GAMM</name>
<dbReference type="KEGG" id="ncu:F0U83_11130"/>
<dbReference type="EMBL" id="CP043869">
    <property type="protein sequence ID" value="QEQ97221.1"/>
    <property type="molecule type" value="Genomic_DNA"/>
</dbReference>
<reference evidence="2 3" key="1">
    <citation type="journal article" date="2019" name="Biochem. Eng. J.">
        <title>Metabolic engineering of the marine bacteria Neptunomonas concharum for the production of acetoin and meso-2,3-butanediol from acetate.</title>
        <authorList>
            <person name="Li W."/>
            <person name="Pu N."/>
            <person name="Liu C.-X."/>
            <person name="Yuan Q.-P."/>
            <person name="Li Z.-J."/>
        </authorList>
    </citation>
    <scope>NUCLEOTIDE SEQUENCE [LARGE SCALE GENOMIC DNA]</scope>
    <source>
        <strain evidence="2 3">JCM17730</strain>
    </source>
</reference>
<dbReference type="SUPFAM" id="SSF48452">
    <property type="entry name" value="TPR-like"/>
    <property type="match status" value="1"/>
</dbReference>
<accession>A0A5P1RD85</accession>